<proteinExistence type="predicted"/>
<name>A0ABR3XL26_9PEZI</name>
<dbReference type="EMBL" id="JAZHXJ010000080">
    <property type="protein sequence ID" value="KAL1876358.1"/>
    <property type="molecule type" value="Genomic_DNA"/>
</dbReference>
<evidence type="ECO:0000313" key="1">
    <source>
        <dbReference type="EMBL" id="KAL1876358.1"/>
    </source>
</evidence>
<organism evidence="1 2">
    <name type="scientific">Phialemonium thermophilum</name>
    <dbReference type="NCBI Taxonomy" id="223376"/>
    <lineage>
        <taxon>Eukaryota</taxon>
        <taxon>Fungi</taxon>
        <taxon>Dikarya</taxon>
        <taxon>Ascomycota</taxon>
        <taxon>Pezizomycotina</taxon>
        <taxon>Sordariomycetes</taxon>
        <taxon>Sordariomycetidae</taxon>
        <taxon>Cephalothecales</taxon>
        <taxon>Cephalothecaceae</taxon>
        <taxon>Phialemonium</taxon>
    </lineage>
</organism>
<comment type="caution">
    <text evidence="1">The sequence shown here is derived from an EMBL/GenBank/DDBJ whole genome shotgun (WGS) entry which is preliminary data.</text>
</comment>
<dbReference type="Proteomes" id="UP001586593">
    <property type="component" value="Unassembled WGS sequence"/>
</dbReference>
<reference evidence="1 2" key="1">
    <citation type="journal article" date="2024" name="Commun. Biol.">
        <title>Comparative genomic analysis of thermophilic fungi reveals convergent evolutionary adaptations and gene losses.</title>
        <authorList>
            <person name="Steindorff A.S."/>
            <person name="Aguilar-Pontes M.V."/>
            <person name="Robinson A.J."/>
            <person name="Andreopoulos B."/>
            <person name="LaButti K."/>
            <person name="Kuo A."/>
            <person name="Mondo S."/>
            <person name="Riley R."/>
            <person name="Otillar R."/>
            <person name="Haridas S."/>
            <person name="Lipzen A."/>
            <person name="Grimwood J."/>
            <person name="Schmutz J."/>
            <person name="Clum A."/>
            <person name="Reid I.D."/>
            <person name="Moisan M.C."/>
            <person name="Butler G."/>
            <person name="Nguyen T.T.M."/>
            <person name="Dewar K."/>
            <person name="Conant G."/>
            <person name="Drula E."/>
            <person name="Henrissat B."/>
            <person name="Hansel C."/>
            <person name="Singer S."/>
            <person name="Hutchinson M.I."/>
            <person name="de Vries R.P."/>
            <person name="Natvig D.O."/>
            <person name="Powell A.J."/>
            <person name="Tsang A."/>
            <person name="Grigoriev I.V."/>
        </authorList>
    </citation>
    <scope>NUCLEOTIDE SEQUENCE [LARGE SCALE GENOMIC DNA]</scope>
    <source>
        <strain evidence="1 2">ATCC 24622</strain>
    </source>
</reference>
<protein>
    <submittedName>
        <fullName evidence="1">Uncharacterized protein</fullName>
    </submittedName>
</protein>
<keyword evidence="2" id="KW-1185">Reference proteome</keyword>
<accession>A0ABR3XL26</accession>
<evidence type="ECO:0000313" key="2">
    <source>
        <dbReference type="Proteomes" id="UP001586593"/>
    </source>
</evidence>
<sequence>MELVKDPPCATSSNGCEIVLVVPGIDNCIDKVGHLTTWHSRDIHKDVLVSRNSVFEKQQFHLASVAMARCWSPTHISRGHVDADGQFGIDLKKDGPMVSPVLKNGMANKVNNSDDKVGIANGVFVRFVNEAVKVLELMRLSSTASPSLPLR</sequence>
<gene>
    <name evidence="1" type="ORF">VTK73DRAFT_9537</name>
</gene>